<protein>
    <submittedName>
        <fullName evidence="4">Glycosyl transferase family 4</fullName>
    </submittedName>
</protein>
<keyword evidence="5" id="KW-1185">Reference proteome</keyword>
<proteinExistence type="predicted"/>
<evidence type="ECO:0000256" key="2">
    <source>
        <dbReference type="ARBA" id="ARBA00022679"/>
    </source>
</evidence>
<dbReference type="SUPFAM" id="SSF53756">
    <property type="entry name" value="UDP-Glycosyltransferase/glycogen phosphorylase"/>
    <property type="match status" value="1"/>
</dbReference>
<dbReference type="AlphaFoldDB" id="A0A543BPA6"/>
<name>A0A543BPA6_9MICO</name>
<reference evidence="4 5" key="1">
    <citation type="submission" date="2019-06" db="EMBL/GenBank/DDBJ databases">
        <title>Sequencing the genomes of 1000 actinobacteria strains.</title>
        <authorList>
            <person name="Klenk H.-P."/>
        </authorList>
    </citation>
    <scope>NUCLEOTIDE SEQUENCE [LARGE SCALE GENOMIC DNA]</scope>
    <source>
        <strain evidence="4 5">DSM 20169</strain>
    </source>
</reference>
<keyword evidence="2 4" id="KW-0808">Transferase</keyword>
<sequence length="378" mass="42565">MTTRPTMLILSFSPIVGDARVLKQVARFTKDFDVTTLGYGDAPDGVVEHISMPREVRYNDLDGKLITLKRYRQVYWRLSAVRWSREALKGRRFDVIIANDVEAVPVAVKLRPRRGVLADLHEYSPRLHDDNELWFQRITPWFNWVVRRYVTKAQAWTTVSEGLAAEYLRNFGFRAELVSNATPYHDLEPVPVSSPIRLVHSGAGLTNRQLHLMAEAVATADADVTLDFYLTANHPAYLEELKEYAATTDRVRVLDPVPYADLVTTLNAYDVGVFLLPPLTFNYRHALPNKLFDFVQARLGIVVGPSPEMAAYVEKYGLGEVADDFTVDALRSAIERLTPEAVAEYKRNAHASADELAGEHQVEKWARIIDGLVGGARG</sequence>
<keyword evidence="1" id="KW-0328">Glycosyltransferase</keyword>
<accession>A0A543BPA6</accession>
<dbReference type="EMBL" id="VFOX01000001">
    <property type="protein sequence ID" value="TQL86665.1"/>
    <property type="molecule type" value="Genomic_DNA"/>
</dbReference>
<dbReference type="Pfam" id="PF13579">
    <property type="entry name" value="Glyco_trans_4_4"/>
    <property type="match status" value="1"/>
</dbReference>
<dbReference type="GO" id="GO:0016757">
    <property type="term" value="F:glycosyltransferase activity"/>
    <property type="evidence" value="ECO:0007669"/>
    <property type="project" value="UniProtKB-KW"/>
</dbReference>
<comment type="caution">
    <text evidence="4">The sequence shown here is derived from an EMBL/GenBank/DDBJ whole genome shotgun (WGS) entry which is preliminary data.</text>
</comment>
<organism evidence="4 5">
    <name type="scientific">Microbacterium saperdae</name>
    <dbReference type="NCBI Taxonomy" id="69368"/>
    <lineage>
        <taxon>Bacteria</taxon>
        <taxon>Bacillati</taxon>
        <taxon>Actinomycetota</taxon>
        <taxon>Actinomycetes</taxon>
        <taxon>Micrococcales</taxon>
        <taxon>Microbacteriaceae</taxon>
        <taxon>Microbacterium</taxon>
    </lineage>
</organism>
<evidence type="ECO:0000259" key="3">
    <source>
        <dbReference type="Pfam" id="PF13579"/>
    </source>
</evidence>
<dbReference type="RefSeq" id="WP_170198110.1">
    <property type="nucleotide sequence ID" value="NZ_VFOX01000001.1"/>
</dbReference>
<gene>
    <name evidence="4" type="ORF">FB560_2328</name>
</gene>
<dbReference type="InterPro" id="IPR028098">
    <property type="entry name" value="Glyco_trans_4-like_N"/>
</dbReference>
<dbReference type="Gene3D" id="3.40.50.2000">
    <property type="entry name" value="Glycogen Phosphorylase B"/>
    <property type="match status" value="2"/>
</dbReference>
<feature type="domain" description="Glycosyltransferase subfamily 4-like N-terminal" evidence="3">
    <location>
        <begin position="32"/>
        <end position="176"/>
    </location>
</feature>
<dbReference type="Proteomes" id="UP000317209">
    <property type="component" value="Unassembled WGS sequence"/>
</dbReference>
<evidence type="ECO:0000313" key="4">
    <source>
        <dbReference type="EMBL" id="TQL86665.1"/>
    </source>
</evidence>
<evidence type="ECO:0000313" key="5">
    <source>
        <dbReference type="Proteomes" id="UP000317209"/>
    </source>
</evidence>
<evidence type="ECO:0000256" key="1">
    <source>
        <dbReference type="ARBA" id="ARBA00022676"/>
    </source>
</evidence>